<keyword evidence="4" id="KW-0805">Transcription regulation</keyword>
<evidence type="ECO:0000313" key="13">
    <source>
        <dbReference type="Proteomes" id="UP000813420"/>
    </source>
</evidence>
<evidence type="ECO:0000256" key="5">
    <source>
        <dbReference type="ARBA" id="ARBA00023125"/>
    </source>
</evidence>
<dbReference type="CDD" id="cd17574">
    <property type="entry name" value="REC_OmpR"/>
    <property type="match status" value="1"/>
</dbReference>
<dbReference type="AlphaFoldDB" id="A0A9D3AKD9"/>
<dbReference type="Gene3D" id="6.10.250.690">
    <property type="match status" value="1"/>
</dbReference>
<evidence type="ECO:0000259" key="11">
    <source>
        <dbReference type="PROSITE" id="PS51755"/>
    </source>
</evidence>
<dbReference type="GO" id="GO:0000156">
    <property type="term" value="F:phosphorelay response regulator activity"/>
    <property type="evidence" value="ECO:0007669"/>
    <property type="project" value="TreeGrafter"/>
</dbReference>
<evidence type="ECO:0000256" key="4">
    <source>
        <dbReference type="ARBA" id="ARBA00023015"/>
    </source>
</evidence>
<dbReference type="OrthoDB" id="9790442at2"/>
<dbReference type="InterPro" id="IPR001867">
    <property type="entry name" value="OmpR/PhoB-type_DNA-bd"/>
</dbReference>
<dbReference type="Proteomes" id="UP000813420">
    <property type="component" value="Unassembled WGS sequence"/>
</dbReference>
<dbReference type="GO" id="GO:0000976">
    <property type="term" value="F:transcription cis-regulatory region binding"/>
    <property type="evidence" value="ECO:0007669"/>
    <property type="project" value="TreeGrafter"/>
</dbReference>
<dbReference type="RefSeq" id="WP_070089642.1">
    <property type="nucleotide sequence ID" value="NZ_CABMJS010000020.1"/>
</dbReference>
<protein>
    <recommendedName>
        <fullName evidence="1">Stage 0 sporulation protein A homolog</fullName>
    </recommendedName>
</protein>
<dbReference type="SMART" id="SM00448">
    <property type="entry name" value="REC"/>
    <property type="match status" value="1"/>
</dbReference>
<dbReference type="InterPro" id="IPR001789">
    <property type="entry name" value="Sig_transdc_resp-reg_receiver"/>
</dbReference>
<keyword evidence="3" id="KW-0902">Two-component regulatory system</keyword>
<dbReference type="PANTHER" id="PTHR48111">
    <property type="entry name" value="REGULATOR OF RPOS"/>
    <property type="match status" value="1"/>
</dbReference>
<comment type="function">
    <text evidence="7">May play the central regulatory role in sporulation. It may be an element of the effector pathway responsible for the activation of sporulation genes in response to nutritional stress. Spo0A may act in concert with spo0H (a sigma factor) to control the expression of some genes that are critical to the sporulation process.</text>
</comment>
<evidence type="ECO:0000256" key="9">
    <source>
        <dbReference type="PROSITE-ProRule" id="PRU01091"/>
    </source>
</evidence>
<reference evidence="12" key="1">
    <citation type="journal article" date="2021" name="PeerJ">
        <title>Extensive microbial diversity within the chicken gut microbiome revealed by metagenomics and culture.</title>
        <authorList>
            <person name="Gilroy R."/>
            <person name="Ravi A."/>
            <person name="Getino M."/>
            <person name="Pursley I."/>
            <person name="Horton D.L."/>
            <person name="Alikhan N.F."/>
            <person name="Baker D."/>
            <person name="Gharbi K."/>
            <person name="Hall N."/>
            <person name="Watson M."/>
            <person name="Adriaenssens E.M."/>
            <person name="Foster-Nyarko E."/>
            <person name="Jarju S."/>
            <person name="Secka A."/>
            <person name="Antonio M."/>
            <person name="Oren A."/>
            <person name="Chaudhuri R.R."/>
            <person name="La Ragione R."/>
            <person name="Hildebrand F."/>
            <person name="Pallen M.J."/>
        </authorList>
    </citation>
    <scope>NUCLEOTIDE SEQUENCE</scope>
    <source>
        <strain evidence="12">USAMLcec4-12693</strain>
    </source>
</reference>
<dbReference type="PROSITE" id="PS51755">
    <property type="entry name" value="OMPR_PHOB"/>
    <property type="match status" value="1"/>
</dbReference>
<feature type="DNA-binding region" description="OmpR/PhoB-type" evidence="9">
    <location>
        <begin position="131"/>
        <end position="230"/>
    </location>
</feature>
<dbReference type="PROSITE" id="PS50110">
    <property type="entry name" value="RESPONSE_REGULATORY"/>
    <property type="match status" value="1"/>
</dbReference>
<dbReference type="SMART" id="SM00862">
    <property type="entry name" value="Trans_reg_C"/>
    <property type="match status" value="1"/>
</dbReference>
<proteinExistence type="predicted"/>
<evidence type="ECO:0000259" key="10">
    <source>
        <dbReference type="PROSITE" id="PS50110"/>
    </source>
</evidence>
<comment type="caution">
    <text evidence="12">The sequence shown here is derived from an EMBL/GenBank/DDBJ whole genome shotgun (WGS) entry which is preliminary data.</text>
</comment>
<feature type="modified residue" description="4-aspartylphosphate" evidence="8">
    <location>
        <position position="52"/>
    </location>
</feature>
<keyword evidence="5 9" id="KW-0238">DNA-binding</keyword>
<dbReference type="SUPFAM" id="SSF52172">
    <property type="entry name" value="CheY-like"/>
    <property type="match status" value="1"/>
</dbReference>
<dbReference type="EMBL" id="DYXE01000088">
    <property type="protein sequence ID" value="HJH50761.1"/>
    <property type="molecule type" value="Genomic_DNA"/>
</dbReference>
<dbReference type="FunFam" id="3.40.50.2300:FF:000001">
    <property type="entry name" value="DNA-binding response regulator PhoB"/>
    <property type="match status" value="1"/>
</dbReference>
<dbReference type="Pfam" id="PF00486">
    <property type="entry name" value="Trans_reg_C"/>
    <property type="match status" value="1"/>
</dbReference>
<dbReference type="InterPro" id="IPR011006">
    <property type="entry name" value="CheY-like_superfamily"/>
</dbReference>
<dbReference type="Pfam" id="PF00072">
    <property type="entry name" value="Response_reg"/>
    <property type="match status" value="1"/>
</dbReference>
<feature type="domain" description="OmpR/PhoB-type" evidence="11">
    <location>
        <begin position="131"/>
        <end position="230"/>
    </location>
</feature>
<keyword evidence="2 8" id="KW-0597">Phosphoprotein</keyword>
<dbReference type="InterPro" id="IPR036388">
    <property type="entry name" value="WH-like_DNA-bd_sf"/>
</dbReference>
<evidence type="ECO:0000256" key="2">
    <source>
        <dbReference type="ARBA" id="ARBA00022553"/>
    </source>
</evidence>
<dbReference type="InterPro" id="IPR016032">
    <property type="entry name" value="Sig_transdc_resp-reg_C-effctor"/>
</dbReference>
<evidence type="ECO:0000256" key="3">
    <source>
        <dbReference type="ARBA" id="ARBA00023012"/>
    </source>
</evidence>
<dbReference type="Gene3D" id="1.10.10.10">
    <property type="entry name" value="Winged helix-like DNA-binding domain superfamily/Winged helix DNA-binding domain"/>
    <property type="match status" value="1"/>
</dbReference>
<evidence type="ECO:0000256" key="7">
    <source>
        <dbReference type="ARBA" id="ARBA00024867"/>
    </source>
</evidence>
<evidence type="ECO:0000256" key="8">
    <source>
        <dbReference type="PROSITE-ProRule" id="PRU00169"/>
    </source>
</evidence>
<dbReference type="CDD" id="cd00383">
    <property type="entry name" value="trans_reg_C"/>
    <property type="match status" value="1"/>
</dbReference>
<dbReference type="Gene3D" id="3.40.50.2300">
    <property type="match status" value="1"/>
</dbReference>
<accession>A0A9D3AKD9</accession>
<dbReference type="GO" id="GO:0032993">
    <property type="term" value="C:protein-DNA complex"/>
    <property type="evidence" value="ECO:0007669"/>
    <property type="project" value="TreeGrafter"/>
</dbReference>
<evidence type="ECO:0000256" key="6">
    <source>
        <dbReference type="ARBA" id="ARBA00023163"/>
    </source>
</evidence>
<evidence type="ECO:0000256" key="1">
    <source>
        <dbReference type="ARBA" id="ARBA00018672"/>
    </source>
</evidence>
<evidence type="ECO:0000313" key="12">
    <source>
        <dbReference type="EMBL" id="HJH50761.1"/>
    </source>
</evidence>
<name>A0A9D3AKD9_9FIRM</name>
<dbReference type="InterPro" id="IPR039420">
    <property type="entry name" value="WalR-like"/>
</dbReference>
<feature type="domain" description="Response regulatory" evidence="10">
    <location>
        <begin position="3"/>
        <end position="116"/>
    </location>
</feature>
<dbReference type="GO" id="GO:0006355">
    <property type="term" value="P:regulation of DNA-templated transcription"/>
    <property type="evidence" value="ECO:0007669"/>
    <property type="project" value="InterPro"/>
</dbReference>
<dbReference type="GO" id="GO:0005829">
    <property type="term" value="C:cytosol"/>
    <property type="evidence" value="ECO:0007669"/>
    <property type="project" value="TreeGrafter"/>
</dbReference>
<dbReference type="PANTHER" id="PTHR48111:SF2">
    <property type="entry name" value="RESPONSE REGULATOR SAER"/>
    <property type="match status" value="1"/>
</dbReference>
<dbReference type="SUPFAM" id="SSF46894">
    <property type="entry name" value="C-terminal effector domain of the bipartite response regulators"/>
    <property type="match status" value="1"/>
</dbReference>
<reference evidence="12" key="2">
    <citation type="submission" date="2021-09" db="EMBL/GenBank/DDBJ databases">
        <authorList>
            <person name="Gilroy R."/>
        </authorList>
    </citation>
    <scope>NUCLEOTIDE SEQUENCE</scope>
    <source>
        <strain evidence="12">USAMLcec4-12693</strain>
    </source>
</reference>
<dbReference type="FunFam" id="1.10.10.10:FF:000018">
    <property type="entry name" value="DNA-binding response regulator ResD"/>
    <property type="match status" value="1"/>
</dbReference>
<gene>
    <name evidence="12" type="ORF">K8V39_10915</name>
</gene>
<sequence>MSKILVCDDDKEIVEAIDIYLTQEGYTVRKAYDGEEALKILKEEEIDLLIIDVMMPRLDGIRATLKIREENNIPIIILSAKSEDADKILGLNVGADDYVTKPFNPLELVARVKSQMRRYTQLGSTRMDEGKAVYSTGGLSINDDLKEVTVDGEPVKLTPIEYNILLFLVKNQGKVFSIDQIYEKIWNEDAIGVDNTVAVHIRHIREKIEINPKEPRYLKVVWGVGYKVEKL</sequence>
<keyword evidence="6" id="KW-0804">Transcription</keyword>
<organism evidence="12 13">
    <name type="scientific">Merdimonas faecis</name>
    <dbReference type="NCBI Taxonomy" id="1653435"/>
    <lineage>
        <taxon>Bacteria</taxon>
        <taxon>Bacillati</taxon>
        <taxon>Bacillota</taxon>
        <taxon>Clostridia</taxon>
        <taxon>Lachnospirales</taxon>
        <taxon>Lachnospiraceae</taxon>
        <taxon>Merdimonas</taxon>
    </lineage>
</organism>